<dbReference type="STRING" id="685588.A0A067TKL0"/>
<proteinExistence type="inferred from homology"/>
<sequence length="291" mass="32513">MAVKPTNERYLVIGGSGFLGSYIVQAPVDRREPSEADVVAGVKYFCGDILNKKELLDCLEESAASTVFHTAPSVKSFVFTSSTSVVWADQDVSGLNEDEVTIPEKKYEAYNHTKGIAEAMVLQADGVEDMKVAAFRPPRYRQAMWRLADAYNNGQHKYQIGKNTNFVDLCYVGNVADAHVLAADRLSVAASSPSSPDEVFGQAFFITEGKPGLYWEFPRMVFRQLGDDGKGIVELPRRLCLVLAFFSELWTSIFRGVPRFPRFIAVIATQEQWYNIDKVFLIFMQLVASPH</sequence>
<keyword evidence="1" id="KW-0560">Oxidoreductase</keyword>
<dbReference type="InterPro" id="IPR050425">
    <property type="entry name" value="NAD(P)_dehydrat-like"/>
</dbReference>
<protein>
    <recommendedName>
        <fullName evidence="3">3-beta hydroxysteroid dehydrogenase/isomerase domain-containing protein</fullName>
    </recommendedName>
</protein>
<dbReference type="PANTHER" id="PTHR10366">
    <property type="entry name" value="NAD DEPENDENT EPIMERASE/DEHYDRATASE"/>
    <property type="match status" value="1"/>
</dbReference>
<organism evidence="4 5">
    <name type="scientific">Galerina marginata (strain CBS 339.88)</name>
    <dbReference type="NCBI Taxonomy" id="685588"/>
    <lineage>
        <taxon>Eukaryota</taxon>
        <taxon>Fungi</taxon>
        <taxon>Dikarya</taxon>
        <taxon>Basidiomycota</taxon>
        <taxon>Agaricomycotina</taxon>
        <taxon>Agaricomycetes</taxon>
        <taxon>Agaricomycetidae</taxon>
        <taxon>Agaricales</taxon>
        <taxon>Agaricineae</taxon>
        <taxon>Strophariaceae</taxon>
        <taxon>Galerina</taxon>
    </lineage>
</organism>
<accession>A0A067TKL0</accession>
<dbReference type="GO" id="GO:0016616">
    <property type="term" value="F:oxidoreductase activity, acting on the CH-OH group of donors, NAD or NADP as acceptor"/>
    <property type="evidence" value="ECO:0007669"/>
    <property type="project" value="InterPro"/>
</dbReference>
<dbReference type="OrthoDB" id="10058185at2759"/>
<dbReference type="Pfam" id="PF01073">
    <property type="entry name" value="3Beta_HSD"/>
    <property type="match status" value="1"/>
</dbReference>
<dbReference type="EMBL" id="KL142373">
    <property type="protein sequence ID" value="KDR79473.1"/>
    <property type="molecule type" value="Genomic_DNA"/>
</dbReference>
<evidence type="ECO:0000313" key="5">
    <source>
        <dbReference type="Proteomes" id="UP000027222"/>
    </source>
</evidence>
<dbReference type="HOGENOM" id="CLU_007383_6_8_1"/>
<reference evidence="5" key="1">
    <citation type="journal article" date="2014" name="Proc. Natl. Acad. Sci. U.S.A.">
        <title>Extensive sampling of basidiomycete genomes demonstrates inadequacy of the white-rot/brown-rot paradigm for wood decay fungi.</title>
        <authorList>
            <person name="Riley R."/>
            <person name="Salamov A.A."/>
            <person name="Brown D.W."/>
            <person name="Nagy L.G."/>
            <person name="Floudas D."/>
            <person name="Held B.W."/>
            <person name="Levasseur A."/>
            <person name="Lombard V."/>
            <person name="Morin E."/>
            <person name="Otillar R."/>
            <person name="Lindquist E.A."/>
            <person name="Sun H."/>
            <person name="LaButti K.M."/>
            <person name="Schmutz J."/>
            <person name="Jabbour D."/>
            <person name="Luo H."/>
            <person name="Baker S.E."/>
            <person name="Pisabarro A.G."/>
            <person name="Walton J.D."/>
            <person name="Blanchette R.A."/>
            <person name="Henrissat B."/>
            <person name="Martin F."/>
            <person name="Cullen D."/>
            <person name="Hibbett D.S."/>
            <person name="Grigoriev I.V."/>
        </authorList>
    </citation>
    <scope>NUCLEOTIDE SEQUENCE [LARGE SCALE GENOMIC DNA]</scope>
    <source>
        <strain evidence="5">CBS 339.88</strain>
    </source>
</reference>
<dbReference type="SUPFAM" id="SSF51735">
    <property type="entry name" value="NAD(P)-binding Rossmann-fold domains"/>
    <property type="match status" value="1"/>
</dbReference>
<dbReference type="Gene3D" id="3.40.50.720">
    <property type="entry name" value="NAD(P)-binding Rossmann-like Domain"/>
    <property type="match status" value="2"/>
</dbReference>
<comment type="similarity">
    <text evidence="2">Belongs to the NAD(P)-dependent epimerase/dehydratase family. Dihydroflavonol-4-reductase subfamily.</text>
</comment>
<feature type="domain" description="3-beta hydroxysteroid dehydrogenase/isomerase" evidence="3">
    <location>
        <begin position="73"/>
        <end position="236"/>
    </location>
</feature>
<dbReference type="PANTHER" id="PTHR10366:SF564">
    <property type="entry name" value="STEROL-4-ALPHA-CARBOXYLATE 3-DEHYDROGENASE, DECARBOXYLATING"/>
    <property type="match status" value="1"/>
</dbReference>
<dbReference type="InterPro" id="IPR002225">
    <property type="entry name" value="3Beta_OHSteriod_DH/Estase"/>
</dbReference>
<gene>
    <name evidence="4" type="ORF">GALMADRAFT_137297</name>
</gene>
<dbReference type="InterPro" id="IPR036291">
    <property type="entry name" value="NAD(P)-bd_dom_sf"/>
</dbReference>
<keyword evidence="5" id="KW-1185">Reference proteome</keyword>
<dbReference type="Proteomes" id="UP000027222">
    <property type="component" value="Unassembled WGS sequence"/>
</dbReference>
<dbReference type="GO" id="GO:0006694">
    <property type="term" value="P:steroid biosynthetic process"/>
    <property type="evidence" value="ECO:0007669"/>
    <property type="project" value="InterPro"/>
</dbReference>
<evidence type="ECO:0000256" key="2">
    <source>
        <dbReference type="ARBA" id="ARBA00023445"/>
    </source>
</evidence>
<dbReference type="AlphaFoldDB" id="A0A067TKL0"/>
<evidence type="ECO:0000313" key="4">
    <source>
        <dbReference type="EMBL" id="KDR79473.1"/>
    </source>
</evidence>
<evidence type="ECO:0000256" key="1">
    <source>
        <dbReference type="ARBA" id="ARBA00023002"/>
    </source>
</evidence>
<name>A0A067TKL0_GALM3</name>
<evidence type="ECO:0000259" key="3">
    <source>
        <dbReference type="Pfam" id="PF01073"/>
    </source>
</evidence>